<evidence type="ECO:0000256" key="1">
    <source>
        <dbReference type="ARBA" id="ARBA00008618"/>
    </source>
</evidence>
<dbReference type="Gene3D" id="3.30.70.3580">
    <property type="entry name" value="Antirestriction protein"/>
    <property type="match status" value="1"/>
</dbReference>
<dbReference type="EMBL" id="JABZEO010000018">
    <property type="protein sequence ID" value="NVZ11255.1"/>
    <property type="molecule type" value="Genomic_DNA"/>
</dbReference>
<gene>
    <name evidence="2" type="ORF">HW932_18555</name>
</gene>
<name>A0A850RE71_9GAMM</name>
<evidence type="ECO:0000313" key="2">
    <source>
        <dbReference type="EMBL" id="NVZ11255.1"/>
    </source>
</evidence>
<protein>
    <submittedName>
        <fullName evidence="2">Antirestriction protein</fullName>
    </submittedName>
</protein>
<proteinExistence type="inferred from homology"/>
<dbReference type="InterPro" id="IPR042297">
    <property type="entry name" value="Antirestriction_sf"/>
</dbReference>
<evidence type="ECO:0000313" key="3">
    <source>
        <dbReference type="Proteomes" id="UP000592294"/>
    </source>
</evidence>
<keyword evidence="3" id="KW-1185">Reference proteome</keyword>
<dbReference type="Proteomes" id="UP000592294">
    <property type="component" value="Unassembled WGS sequence"/>
</dbReference>
<comment type="similarity">
    <text evidence="1">Belongs to the antirestriction protein family.</text>
</comment>
<accession>A0A850RE71</accession>
<comment type="caution">
    <text evidence="2">The sequence shown here is derived from an EMBL/GenBank/DDBJ whole genome shotgun (WGS) entry which is preliminary data.</text>
</comment>
<dbReference type="RefSeq" id="WP_176977955.1">
    <property type="nucleotide sequence ID" value="NZ_JABZEO010000018.1"/>
</dbReference>
<sequence length="143" mass="15662">MATEQELAPVTASLVAESDRLSFLPEVVGPHFMRFEALVYRWLSNLSQDYNGGFWNYYRLSNGGFYMAPDKDAALRLVVDGNAFDGEVSSDAAGIVATLFALGQMAEEIEGSAGVDAVIDHYHQLREFASEHAEAGLIFHAID</sequence>
<reference evidence="2 3" key="1">
    <citation type="submission" date="2020-06" db="EMBL/GenBank/DDBJ databases">
        <title>Whole-genome sequence of Allochromatium humboldtianum DSM 21881, type strain.</title>
        <authorList>
            <person name="Kyndt J.A."/>
            <person name="Meyer T.E."/>
        </authorList>
    </citation>
    <scope>NUCLEOTIDE SEQUENCE [LARGE SCALE GENOMIC DNA]</scope>
    <source>
        <strain evidence="2 3">DSM 21881</strain>
    </source>
</reference>
<dbReference type="Pfam" id="PF03230">
    <property type="entry name" value="Antirestrict"/>
    <property type="match status" value="1"/>
</dbReference>
<dbReference type="InterPro" id="IPR004914">
    <property type="entry name" value="Antirestrict"/>
</dbReference>
<organism evidence="2 3">
    <name type="scientific">Allochromatium humboldtianum</name>
    <dbReference type="NCBI Taxonomy" id="504901"/>
    <lineage>
        <taxon>Bacteria</taxon>
        <taxon>Pseudomonadati</taxon>
        <taxon>Pseudomonadota</taxon>
        <taxon>Gammaproteobacteria</taxon>
        <taxon>Chromatiales</taxon>
        <taxon>Chromatiaceae</taxon>
        <taxon>Allochromatium</taxon>
    </lineage>
</organism>
<dbReference type="AlphaFoldDB" id="A0A850RE71"/>